<reference evidence="3 4" key="1">
    <citation type="submission" date="2020-01" db="EMBL/GenBank/DDBJ databases">
        <authorList>
            <person name="Kim M.K."/>
        </authorList>
    </citation>
    <scope>NUCLEOTIDE SEQUENCE [LARGE SCALE GENOMIC DNA]</scope>
    <source>
        <strain evidence="3 4">172606-1</strain>
    </source>
</reference>
<dbReference type="EMBL" id="CP048222">
    <property type="protein sequence ID" value="QHT67164.1"/>
    <property type="molecule type" value="Genomic_DNA"/>
</dbReference>
<dbReference type="InterPro" id="IPR025665">
    <property type="entry name" value="Beta-barrel_OMP_2"/>
</dbReference>
<feature type="signal peptide" evidence="1">
    <location>
        <begin position="1"/>
        <end position="21"/>
    </location>
</feature>
<organism evidence="3 4">
    <name type="scientific">Rhodocytophaga rosea</name>
    <dbReference type="NCBI Taxonomy" id="2704465"/>
    <lineage>
        <taxon>Bacteria</taxon>
        <taxon>Pseudomonadati</taxon>
        <taxon>Bacteroidota</taxon>
        <taxon>Cytophagia</taxon>
        <taxon>Cytophagales</taxon>
        <taxon>Rhodocytophagaceae</taxon>
        <taxon>Rhodocytophaga</taxon>
    </lineage>
</organism>
<evidence type="ECO:0000259" key="2">
    <source>
        <dbReference type="Pfam" id="PF13568"/>
    </source>
</evidence>
<evidence type="ECO:0000313" key="3">
    <source>
        <dbReference type="EMBL" id="QHT67164.1"/>
    </source>
</evidence>
<protein>
    <submittedName>
        <fullName evidence="3">PorT family protein</fullName>
    </submittedName>
</protein>
<gene>
    <name evidence="3" type="ORF">GXP67_11170</name>
</gene>
<dbReference type="Pfam" id="PF13568">
    <property type="entry name" value="OMP_b-brl_2"/>
    <property type="match status" value="1"/>
</dbReference>
<evidence type="ECO:0000256" key="1">
    <source>
        <dbReference type="SAM" id="SignalP"/>
    </source>
</evidence>
<dbReference type="AlphaFoldDB" id="A0A6C0GH73"/>
<keyword evidence="4" id="KW-1185">Reference proteome</keyword>
<evidence type="ECO:0000313" key="4">
    <source>
        <dbReference type="Proteomes" id="UP000480178"/>
    </source>
</evidence>
<proteinExistence type="predicted"/>
<feature type="domain" description="Outer membrane protein beta-barrel" evidence="2">
    <location>
        <begin position="19"/>
        <end position="194"/>
    </location>
</feature>
<feature type="chain" id="PRO_5025381984" evidence="1">
    <location>
        <begin position="22"/>
        <end position="223"/>
    </location>
</feature>
<name>A0A6C0GH73_9BACT</name>
<dbReference type="KEGG" id="rhoz:GXP67_11170"/>
<accession>A0A6C0GH73</accession>
<sequence length="223" mass="24434">MKKIALLALFCGLSFAGFSQVKLGLRLAPNISFNGVNSEGSYNNVTNEGSGLRFSAGPIADFYFADNYAFSTGLWYTVKRVGLSGFAFTGEPSNSLYNIQYLQVPVSLKLYTNEVAVDTRVYFQLGGTLDFKIAEKYKEENDNFLYKYSVISDKKVFKPIDAGILLGAGVELIMGENTTVFGGLNYNRGLVNSIGGVEYNGSKVNNDLSVRNSYVSIEIGLKF</sequence>
<dbReference type="Proteomes" id="UP000480178">
    <property type="component" value="Chromosome"/>
</dbReference>
<keyword evidence="1" id="KW-0732">Signal</keyword>
<dbReference type="RefSeq" id="WP_162443205.1">
    <property type="nucleotide sequence ID" value="NZ_CP048222.1"/>
</dbReference>